<dbReference type="AlphaFoldDB" id="A0A2P2PEP5"/>
<accession>A0A2P2PEP5</accession>
<protein>
    <submittedName>
        <fullName evidence="1">Uncharacterized protein</fullName>
    </submittedName>
</protein>
<proteinExistence type="predicted"/>
<evidence type="ECO:0000313" key="1">
    <source>
        <dbReference type="EMBL" id="MBX53218.1"/>
    </source>
</evidence>
<sequence length="27" mass="3016">MNRAEALAAALQNHETIRSCLSLVYQL</sequence>
<reference evidence="1" key="1">
    <citation type="submission" date="2018-02" db="EMBL/GenBank/DDBJ databases">
        <title>Rhizophora mucronata_Transcriptome.</title>
        <authorList>
            <person name="Meera S.P."/>
            <person name="Sreeshan A."/>
            <person name="Augustine A."/>
        </authorList>
    </citation>
    <scope>NUCLEOTIDE SEQUENCE</scope>
    <source>
        <tissue evidence="1">Leaf</tissue>
    </source>
</reference>
<organism evidence="1">
    <name type="scientific">Rhizophora mucronata</name>
    <name type="common">Asiatic mangrove</name>
    <dbReference type="NCBI Taxonomy" id="61149"/>
    <lineage>
        <taxon>Eukaryota</taxon>
        <taxon>Viridiplantae</taxon>
        <taxon>Streptophyta</taxon>
        <taxon>Embryophyta</taxon>
        <taxon>Tracheophyta</taxon>
        <taxon>Spermatophyta</taxon>
        <taxon>Magnoliopsida</taxon>
        <taxon>eudicotyledons</taxon>
        <taxon>Gunneridae</taxon>
        <taxon>Pentapetalae</taxon>
        <taxon>rosids</taxon>
        <taxon>fabids</taxon>
        <taxon>Malpighiales</taxon>
        <taxon>Rhizophoraceae</taxon>
        <taxon>Rhizophora</taxon>
    </lineage>
</organism>
<dbReference type="EMBL" id="GGEC01072734">
    <property type="protein sequence ID" value="MBX53218.1"/>
    <property type="molecule type" value="Transcribed_RNA"/>
</dbReference>
<name>A0A2P2PEP5_RHIMU</name>